<proteinExistence type="predicted"/>
<feature type="region of interest" description="Disordered" evidence="1">
    <location>
        <begin position="100"/>
        <end position="119"/>
    </location>
</feature>
<gene>
    <name evidence="2" type="ORF">BPSY_0337</name>
</gene>
<dbReference type="AlphaFoldDB" id="A0A087CIZ1"/>
<evidence type="ECO:0000313" key="3">
    <source>
        <dbReference type="Proteomes" id="UP000029050"/>
    </source>
</evidence>
<reference evidence="2 3" key="1">
    <citation type="submission" date="2014-03" db="EMBL/GenBank/DDBJ databases">
        <title>Genomics of Bifidobacteria.</title>
        <authorList>
            <person name="Ventura M."/>
            <person name="Milani C."/>
            <person name="Lugli G.A."/>
        </authorList>
    </citation>
    <scope>NUCLEOTIDE SEQUENCE [LARGE SCALE GENOMIC DNA]</scope>
    <source>
        <strain evidence="2 3">LMG 21775</strain>
    </source>
</reference>
<dbReference type="STRING" id="218140.BPSY_0337"/>
<dbReference type="GO" id="GO:0005829">
    <property type="term" value="C:cytosol"/>
    <property type="evidence" value="ECO:0007669"/>
    <property type="project" value="TreeGrafter"/>
</dbReference>
<comment type="caution">
    <text evidence="2">The sequence shown here is derived from an EMBL/GenBank/DDBJ whole genome shotgun (WGS) entry which is preliminary data.</text>
</comment>
<dbReference type="InterPro" id="IPR051917">
    <property type="entry name" value="Transposase-Integrase"/>
</dbReference>
<accession>A0A087CIZ1</accession>
<dbReference type="eggNOG" id="COG2826">
    <property type="taxonomic scope" value="Bacteria"/>
</dbReference>
<dbReference type="GO" id="GO:0006313">
    <property type="term" value="P:DNA transposition"/>
    <property type="evidence" value="ECO:0007669"/>
    <property type="project" value="InterPro"/>
</dbReference>
<dbReference type="GO" id="GO:0004803">
    <property type="term" value="F:transposase activity"/>
    <property type="evidence" value="ECO:0007669"/>
    <property type="project" value="InterPro"/>
</dbReference>
<dbReference type="InterPro" id="IPR012337">
    <property type="entry name" value="RNaseH-like_sf"/>
</dbReference>
<protein>
    <submittedName>
        <fullName evidence="2">Transposase, IS30 family</fullName>
    </submittedName>
</protein>
<sequence>MMNMSLACFSTTTLRVLFIGRNLKLHYLISSVFPHQSYPALCNCLLQYGVVEILQRPLQDCANKIDGFVSSYPNSCAPPRPGIRAANSPCTRRSALPWTVGSTSPDSHSPGQRGTNENANGLLRQYFPKSTDLSIYPEAYLGTVAEELNDRLRKTLDYMKPHEKII</sequence>
<dbReference type="SUPFAM" id="SSF53098">
    <property type="entry name" value="Ribonuclease H-like"/>
    <property type="match status" value="1"/>
</dbReference>
<dbReference type="Proteomes" id="UP000029050">
    <property type="component" value="Unassembled WGS sequence"/>
</dbReference>
<dbReference type="InterPro" id="IPR001598">
    <property type="entry name" value="Transposase_IS30_CS"/>
</dbReference>
<organism evidence="2 3">
    <name type="scientific">Bifidobacterium psychraerophilum</name>
    <dbReference type="NCBI Taxonomy" id="218140"/>
    <lineage>
        <taxon>Bacteria</taxon>
        <taxon>Bacillati</taxon>
        <taxon>Actinomycetota</taxon>
        <taxon>Actinomycetes</taxon>
        <taxon>Bifidobacteriales</taxon>
        <taxon>Bifidobacteriaceae</taxon>
        <taxon>Bifidobacterium</taxon>
    </lineage>
</organism>
<evidence type="ECO:0000313" key="2">
    <source>
        <dbReference type="EMBL" id="KFI83241.1"/>
    </source>
</evidence>
<dbReference type="GO" id="GO:0003677">
    <property type="term" value="F:DNA binding"/>
    <property type="evidence" value="ECO:0007669"/>
    <property type="project" value="InterPro"/>
</dbReference>
<keyword evidence="3" id="KW-1185">Reference proteome</keyword>
<evidence type="ECO:0000256" key="1">
    <source>
        <dbReference type="SAM" id="MobiDB-lite"/>
    </source>
</evidence>
<dbReference type="PANTHER" id="PTHR10948">
    <property type="entry name" value="TRANSPOSASE"/>
    <property type="match status" value="1"/>
</dbReference>
<dbReference type="PROSITE" id="PS01043">
    <property type="entry name" value="TRANSPOSASE_IS30"/>
    <property type="match status" value="1"/>
</dbReference>
<name>A0A087CIZ1_9BIFI</name>
<dbReference type="EMBL" id="JGZI01000007">
    <property type="protein sequence ID" value="KFI83241.1"/>
    <property type="molecule type" value="Genomic_DNA"/>
</dbReference>
<dbReference type="PANTHER" id="PTHR10948:SF23">
    <property type="entry name" value="TRANSPOSASE INSI FOR INSERTION SEQUENCE ELEMENT IS30A-RELATED"/>
    <property type="match status" value="1"/>
</dbReference>